<protein>
    <recommendedName>
        <fullName evidence="5">Vacuolar protein sorting-associated protein IST1</fullName>
    </recommendedName>
</protein>
<accession>A0A9P8PAE9</accession>
<dbReference type="GO" id="GO:0015031">
    <property type="term" value="P:protein transport"/>
    <property type="evidence" value="ECO:0007669"/>
    <property type="project" value="InterPro"/>
</dbReference>
<sequence>MMRYDYNCFLTDLLLTLKLALKTTLKMTSSKLQFKAEKMKSINKATLFQLSKELKELNQKSGSQFDRCLTLARVKISKVIVDDNLVDLYEILVVDCEVLHSKIHQLQLSPGDENITKIVRKLMYVNSYVNIKEFKKLVTILAHKYGKDFYEDAINNPDDMNLVKKCQNDNVDQLVESYLKEICDCYKIDLYGETQKNNTTATEDASPIRAQRSEPASELDDLKQRFDALKKK</sequence>
<name>A0A9P8PAE9_9ASCO</name>
<dbReference type="Proteomes" id="UP000769157">
    <property type="component" value="Unassembled WGS sequence"/>
</dbReference>
<evidence type="ECO:0000313" key="3">
    <source>
        <dbReference type="EMBL" id="KAH3668548.1"/>
    </source>
</evidence>
<reference evidence="3" key="2">
    <citation type="submission" date="2021-01" db="EMBL/GenBank/DDBJ databases">
        <authorList>
            <person name="Schikora-Tamarit M.A."/>
        </authorList>
    </citation>
    <scope>NUCLEOTIDE SEQUENCE</scope>
    <source>
        <strain evidence="3">CBS6075</strain>
    </source>
</reference>
<evidence type="ECO:0008006" key="5">
    <source>
        <dbReference type="Google" id="ProtNLM"/>
    </source>
</evidence>
<dbReference type="OrthoDB" id="29853at2759"/>
<comment type="caution">
    <text evidence="3">The sequence shown here is derived from an EMBL/GenBank/DDBJ whole genome shotgun (WGS) entry which is preliminary data.</text>
</comment>
<keyword evidence="4" id="KW-1185">Reference proteome</keyword>
<gene>
    <name evidence="3" type="ORF">OGAPHI_002302</name>
</gene>
<organism evidence="3 4">
    <name type="scientific">Ogataea philodendri</name>
    <dbReference type="NCBI Taxonomy" id="1378263"/>
    <lineage>
        <taxon>Eukaryota</taxon>
        <taxon>Fungi</taxon>
        <taxon>Dikarya</taxon>
        <taxon>Ascomycota</taxon>
        <taxon>Saccharomycotina</taxon>
        <taxon>Pichiomycetes</taxon>
        <taxon>Pichiales</taxon>
        <taxon>Pichiaceae</taxon>
        <taxon>Ogataea</taxon>
    </lineage>
</organism>
<dbReference type="RefSeq" id="XP_046062962.1">
    <property type="nucleotide sequence ID" value="XM_046203158.1"/>
</dbReference>
<dbReference type="EMBL" id="JAEUBE010000158">
    <property type="protein sequence ID" value="KAH3668548.1"/>
    <property type="molecule type" value="Genomic_DNA"/>
</dbReference>
<dbReference type="InterPro" id="IPR005061">
    <property type="entry name" value="Ist1"/>
</dbReference>
<dbReference type="Gene3D" id="1.20.1260.60">
    <property type="entry name" value="Vacuolar protein sorting-associated protein Ist1"/>
    <property type="match status" value="1"/>
</dbReference>
<dbReference type="InterPro" id="IPR042277">
    <property type="entry name" value="IST1-like"/>
</dbReference>
<evidence type="ECO:0000256" key="1">
    <source>
        <dbReference type="ARBA" id="ARBA00005536"/>
    </source>
</evidence>
<dbReference type="AlphaFoldDB" id="A0A9P8PAE9"/>
<reference evidence="3" key="1">
    <citation type="journal article" date="2021" name="Open Biol.">
        <title>Shared evolutionary footprints suggest mitochondrial oxidative damage underlies multiple complex I losses in fungi.</title>
        <authorList>
            <person name="Schikora-Tamarit M.A."/>
            <person name="Marcet-Houben M."/>
            <person name="Nosek J."/>
            <person name="Gabaldon T."/>
        </authorList>
    </citation>
    <scope>NUCLEOTIDE SEQUENCE</scope>
    <source>
        <strain evidence="3">CBS6075</strain>
    </source>
</reference>
<dbReference type="GeneID" id="70234269"/>
<dbReference type="Pfam" id="PF03398">
    <property type="entry name" value="Ist1"/>
    <property type="match status" value="1"/>
</dbReference>
<comment type="similarity">
    <text evidence="1">Belongs to the IST1 family.</text>
</comment>
<evidence type="ECO:0000256" key="2">
    <source>
        <dbReference type="SAM" id="MobiDB-lite"/>
    </source>
</evidence>
<evidence type="ECO:0000313" key="4">
    <source>
        <dbReference type="Proteomes" id="UP000769157"/>
    </source>
</evidence>
<feature type="region of interest" description="Disordered" evidence="2">
    <location>
        <begin position="198"/>
        <end position="218"/>
    </location>
</feature>
<proteinExistence type="inferred from homology"/>